<accession>A0A0F9LZV2</accession>
<organism evidence="1">
    <name type="scientific">marine sediment metagenome</name>
    <dbReference type="NCBI Taxonomy" id="412755"/>
    <lineage>
        <taxon>unclassified sequences</taxon>
        <taxon>metagenomes</taxon>
        <taxon>ecological metagenomes</taxon>
    </lineage>
</organism>
<reference evidence="1" key="1">
    <citation type="journal article" date="2015" name="Nature">
        <title>Complex archaea that bridge the gap between prokaryotes and eukaryotes.</title>
        <authorList>
            <person name="Spang A."/>
            <person name="Saw J.H."/>
            <person name="Jorgensen S.L."/>
            <person name="Zaremba-Niedzwiedzka K."/>
            <person name="Martijn J."/>
            <person name="Lind A.E."/>
            <person name="van Eijk R."/>
            <person name="Schleper C."/>
            <person name="Guy L."/>
            <person name="Ettema T.J."/>
        </authorList>
    </citation>
    <scope>NUCLEOTIDE SEQUENCE</scope>
</reference>
<proteinExistence type="predicted"/>
<dbReference type="EMBL" id="LAZR01011270">
    <property type="protein sequence ID" value="KKM62557.1"/>
    <property type="molecule type" value="Genomic_DNA"/>
</dbReference>
<evidence type="ECO:0000313" key="1">
    <source>
        <dbReference type="EMBL" id="KKM62557.1"/>
    </source>
</evidence>
<gene>
    <name evidence="1" type="ORF">LCGC14_1520450</name>
</gene>
<comment type="caution">
    <text evidence="1">The sequence shown here is derived from an EMBL/GenBank/DDBJ whole genome shotgun (WGS) entry which is preliminary data.</text>
</comment>
<dbReference type="AlphaFoldDB" id="A0A0F9LZV2"/>
<sequence>MVCEHKWEKDEIFEGDGVMLFFGPIGDIKREWRYICQKCGEIKYE</sequence>
<protein>
    <submittedName>
        <fullName evidence="1">Uncharacterized protein</fullName>
    </submittedName>
</protein>
<name>A0A0F9LZV2_9ZZZZ</name>